<feature type="region of interest" description="Disordered" evidence="1">
    <location>
        <begin position="128"/>
        <end position="149"/>
    </location>
</feature>
<accession>A0ABD3GPE2</accession>
<evidence type="ECO:0000313" key="3">
    <source>
        <dbReference type="EMBL" id="KAL3679721.1"/>
    </source>
</evidence>
<reference evidence="3 4" key="1">
    <citation type="submission" date="2024-09" db="EMBL/GenBank/DDBJ databases">
        <title>Chromosome-scale assembly of Riccia sorocarpa.</title>
        <authorList>
            <person name="Paukszto L."/>
        </authorList>
    </citation>
    <scope>NUCLEOTIDE SEQUENCE [LARGE SCALE GENOMIC DNA]</scope>
    <source>
        <strain evidence="3">LP-2024</strain>
        <tissue evidence="3">Aerial parts of the thallus</tissue>
    </source>
</reference>
<comment type="caution">
    <text evidence="3">The sequence shown here is derived from an EMBL/GenBank/DDBJ whole genome shotgun (WGS) entry which is preliminary data.</text>
</comment>
<keyword evidence="2" id="KW-0812">Transmembrane</keyword>
<evidence type="ECO:0000256" key="2">
    <source>
        <dbReference type="SAM" id="Phobius"/>
    </source>
</evidence>
<evidence type="ECO:0000313" key="4">
    <source>
        <dbReference type="Proteomes" id="UP001633002"/>
    </source>
</evidence>
<keyword evidence="4" id="KW-1185">Reference proteome</keyword>
<feature type="transmembrane region" description="Helical" evidence="2">
    <location>
        <begin position="354"/>
        <end position="373"/>
    </location>
</feature>
<feature type="transmembrane region" description="Helical" evidence="2">
    <location>
        <begin position="168"/>
        <end position="187"/>
    </location>
</feature>
<name>A0ABD3GPE2_9MARC</name>
<sequence length="379" mass="41156">MPPGMEMLQCQPRIACSHVVGVIGTLQACHLAAGIWEAYIVKVALMAGLGLCCSSRSSLSSAYVASSGVPTGADPAGRSSRLQSGLVCPGKKLVSPSRSVRRRRFCEFGFHGNERNLRIVIRAADSGNQENVPSSDDGKKATKARDRVARKTESLRGKISDFLEQKSGYSWLLGPMVLTGMLVVPAITMSLTTIFQRNYLAGLAATLGQDILFVISTDLFLVLTNKLGRHNAIPGGPAPWIGPWEFTGYPEGFPKVLNYVSYLSVGVAALGSIFSIFTGKFFIALAIFAPYLALMFAQVAYERLLTGERSPASPLVPIVYTVYRFRQLSRGLLLLPALNGGALLAKFVNLSSSLWALYLTMYLTQLPWLYSTWNSNRAT</sequence>
<dbReference type="Proteomes" id="UP001633002">
    <property type="component" value="Unassembled WGS sequence"/>
</dbReference>
<proteinExistence type="predicted"/>
<gene>
    <name evidence="3" type="ORF">R1sor_022677</name>
</gene>
<protein>
    <submittedName>
        <fullName evidence="3">Uncharacterized protein</fullName>
    </submittedName>
</protein>
<keyword evidence="2" id="KW-0472">Membrane</keyword>
<dbReference type="PANTHER" id="PTHR33918">
    <property type="entry name" value="OS01G0704200 PROTEIN"/>
    <property type="match status" value="1"/>
</dbReference>
<keyword evidence="2" id="KW-1133">Transmembrane helix</keyword>
<dbReference type="AlphaFoldDB" id="A0ABD3GPE2"/>
<evidence type="ECO:0000256" key="1">
    <source>
        <dbReference type="SAM" id="MobiDB-lite"/>
    </source>
</evidence>
<feature type="transmembrane region" description="Helical" evidence="2">
    <location>
        <begin position="199"/>
        <end position="223"/>
    </location>
</feature>
<dbReference type="EMBL" id="JBJQOH010000007">
    <property type="protein sequence ID" value="KAL3679721.1"/>
    <property type="molecule type" value="Genomic_DNA"/>
</dbReference>
<dbReference type="PANTHER" id="PTHR33918:SF6">
    <property type="match status" value="1"/>
</dbReference>
<feature type="transmembrane region" description="Helical" evidence="2">
    <location>
        <begin position="282"/>
        <end position="301"/>
    </location>
</feature>
<feature type="compositionally biased region" description="Basic and acidic residues" evidence="1">
    <location>
        <begin position="136"/>
        <end position="149"/>
    </location>
</feature>
<feature type="transmembrane region" description="Helical" evidence="2">
    <location>
        <begin position="256"/>
        <end position="276"/>
    </location>
</feature>
<organism evidence="3 4">
    <name type="scientific">Riccia sorocarpa</name>
    <dbReference type="NCBI Taxonomy" id="122646"/>
    <lineage>
        <taxon>Eukaryota</taxon>
        <taxon>Viridiplantae</taxon>
        <taxon>Streptophyta</taxon>
        <taxon>Embryophyta</taxon>
        <taxon>Marchantiophyta</taxon>
        <taxon>Marchantiopsida</taxon>
        <taxon>Marchantiidae</taxon>
        <taxon>Marchantiales</taxon>
        <taxon>Ricciaceae</taxon>
        <taxon>Riccia</taxon>
    </lineage>
</organism>